<organism evidence="4 5">
    <name type="scientific">Meloidogyne javanica</name>
    <name type="common">Root-knot nematode worm</name>
    <dbReference type="NCBI Taxonomy" id="6303"/>
    <lineage>
        <taxon>Eukaryota</taxon>
        <taxon>Metazoa</taxon>
        <taxon>Ecdysozoa</taxon>
        <taxon>Nematoda</taxon>
        <taxon>Chromadorea</taxon>
        <taxon>Rhabditida</taxon>
        <taxon>Tylenchina</taxon>
        <taxon>Tylenchomorpha</taxon>
        <taxon>Tylenchoidea</taxon>
        <taxon>Meloidogynidae</taxon>
        <taxon>Meloidogyninae</taxon>
        <taxon>Meloidogyne</taxon>
        <taxon>Meloidogyne incognita group</taxon>
    </lineage>
</organism>
<dbReference type="InterPro" id="IPR003961">
    <property type="entry name" value="FN3_dom"/>
</dbReference>
<dbReference type="InterPro" id="IPR011009">
    <property type="entry name" value="Kinase-like_dom_sf"/>
</dbReference>
<dbReference type="InterPro" id="IPR013098">
    <property type="entry name" value="Ig_I-set"/>
</dbReference>
<feature type="compositionally biased region" description="Low complexity" evidence="1">
    <location>
        <begin position="478"/>
        <end position="500"/>
    </location>
</feature>
<dbReference type="PROSITE" id="PS50011">
    <property type="entry name" value="PROTEIN_KINASE_DOM"/>
    <property type="match status" value="2"/>
</dbReference>
<sequence length="1538" mass="172869">MSSASSTPRSISPCFNVVERSTGRRFLAQRKPLDEELERDIQMHNVLRESPDLAQLHQVLVEDGEAVIVYGNADRSFLDSLLPPPSRRSHSRSPSTCQVGEAAPRPSGAREEQVQIFVKQLLTALAYMHSRGIVHLDLRPEVILLQDDHLRLADFGQSRRLINGKLMGGSIKSNPEFVSPEVVAGTEPVTLAADMWSVGALTYVLLFGQSPFLGDNDEETLQNVLKGEFQFDDTHQQISSNAREFVKKLLVRDPHGRIDVQQALTQDWLSDPSLDDAKLSIDCLREFKYRHQWLERRVFVQQTPSEQLTQMVEAPRALCTASSKRPTAEPATPSEISRREPLAVYDYLHIRAEEQAAKQPHFAQQIQSQRQKGLSPLPMRESPTPRGQHNFGGQHFGDRGGQQQQPPFPIPPSNKRSPSPGTPRFPTEPPPIPDWIVSQLPPGVKKEHLRWDPYGGGFYLPPEFQPKGQGAPPPLPPRSRSGSSERSAPGGGHQQQTGPPQFAPLPAGISKKIEELANRVLSDISEESGGGDSNSSATQNSERSSGTTTPRPQKQVPRRTTTPIDAMDADGEGSTTTTAEHEGPSSSTVTPLASPAFMAESPPPLNQQLQHFFPSEKLPDDISSPPEILDEAEQHFTSKHLPLQIPDFGIKSPVQLSPRGEHTMSVQIVPKKEALSPNDSTVQKPSPFRHLPDTEFDLLMDAVDRVKRDQDKRKSEQTPALLKQEERDLESYRPYSAYAEYEREVKSLQTLKNLSGDEDFAWESNYQIGPETLLVPTFGARFNARVRDYRRGIWGDSAAYVFSGELGARNTDVTVRERRRYTDLIREEPLVAKSVDNVLEGLLQTHEGAQRRVTNGDEIEAHGENSPEKSQNGGDKKFAPIFRSRLRDGYFSENSPSVYMECQPIGNPSPEVTFFHHESALCEDGRHQITRLGNNIWRLTILKPLPGVDTGEYSCVATNELGRDKCICKCIGGEPPNRPSRPEVELSADTEVYVSWEAPERLPVTLNGTTYRIECRPAGERDAFAAWTCLSNCVEEEAVVIKHLLPQGIYQFRVTAKNEFGWGEPSIHSRIIRTHPRGVPKFNLDVLRKEGRRFTVVIMPQKSKGPGLTEIQEELAEREEEEDEEGIEIQNDENTRKDSLRNGSVNGNGNGFSKKVQLNTSEDPLKRFQLETELFRGQFSVIRYAIDSKTSSHCIVKIRASPTHGSLMFATPAERMKAALIEYETLSECQHENIVQLLAAYCSDNAFQLLFMERLYEDIFQRFVRLETYSEEQIAFVVRQIVGALRWIHFCGFVHGDVEPTNVMFTTKRAWHVKLIDFGRARLIGSRNGLAGDGQLLEEWTAPEVLLLTSKKTSNGLENNSAKNNEDQSILANQQSDMWGLGLITFCLLAGFHPFADETDTSQEVRRNVLEQRCDPNLIPVQASEEALKFVFWALKKQPSRRMRTDEALSHRWLASDQAMVRRRENIKYGSYRLIRTAKRRLQHQCQFARNGVGGNERQLDKAENGTAFSKNRRPEINRSSTSQNNGLPRQRIVSAEC</sequence>
<feature type="compositionally biased region" description="Pro residues" evidence="1">
    <location>
        <begin position="420"/>
        <end position="433"/>
    </location>
</feature>
<feature type="compositionally biased region" description="Polar residues" evidence="1">
    <location>
        <begin position="1518"/>
        <end position="1528"/>
    </location>
</feature>
<evidence type="ECO:0000313" key="4">
    <source>
        <dbReference type="Proteomes" id="UP000887561"/>
    </source>
</evidence>
<reference evidence="5" key="1">
    <citation type="submission" date="2022-11" db="UniProtKB">
        <authorList>
            <consortium name="WormBaseParasite"/>
        </authorList>
    </citation>
    <scope>IDENTIFICATION</scope>
</reference>
<dbReference type="PANTHER" id="PTHR24347">
    <property type="entry name" value="SERINE/THREONINE-PROTEIN KINASE"/>
    <property type="match status" value="1"/>
</dbReference>
<evidence type="ECO:0000259" key="2">
    <source>
        <dbReference type="PROSITE" id="PS50011"/>
    </source>
</evidence>
<dbReference type="SMART" id="SM00060">
    <property type="entry name" value="FN3"/>
    <property type="match status" value="1"/>
</dbReference>
<feature type="region of interest" description="Disordered" evidence="1">
    <location>
        <begin position="81"/>
        <end position="108"/>
    </location>
</feature>
<evidence type="ECO:0000313" key="5">
    <source>
        <dbReference type="WBParaSite" id="scaffold10270_cov258.g14662"/>
    </source>
</evidence>
<dbReference type="CDD" id="cd00063">
    <property type="entry name" value="FN3"/>
    <property type="match status" value="1"/>
</dbReference>
<dbReference type="InterPro" id="IPR036116">
    <property type="entry name" value="FN3_sf"/>
</dbReference>
<dbReference type="PROSITE" id="PS50853">
    <property type="entry name" value="FN3"/>
    <property type="match status" value="1"/>
</dbReference>
<accession>A0A915LCP4</accession>
<evidence type="ECO:0000256" key="1">
    <source>
        <dbReference type="SAM" id="MobiDB-lite"/>
    </source>
</evidence>
<dbReference type="Gene3D" id="3.30.200.20">
    <property type="entry name" value="Phosphorylase Kinase, domain 1"/>
    <property type="match status" value="1"/>
</dbReference>
<dbReference type="Gene3D" id="1.10.510.10">
    <property type="entry name" value="Transferase(Phosphotransferase) domain 1"/>
    <property type="match status" value="2"/>
</dbReference>
<dbReference type="GO" id="GO:0005524">
    <property type="term" value="F:ATP binding"/>
    <property type="evidence" value="ECO:0007669"/>
    <property type="project" value="InterPro"/>
</dbReference>
<dbReference type="SUPFAM" id="SSF56112">
    <property type="entry name" value="Protein kinase-like (PK-like)"/>
    <property type="match status" value="2"/>
</dbReference>
<dbReference type="SUPFAM" id="SSF48726">
    <property type="entry name" value="Immunoglobulin"/>
    <property type="match status" value="1"/>
</dbReference>
<dbReference type="InterPro" id="IPR013783">
    <property type="entry name" value="Ig-like_fold"/>
</dbReference>
<protein>
    <submittedName>
        <fullName evidence="5">Uncharacterized protein</fullName>
    </submittedName>
</protein>
<dbReference type="InterPro" id="IPR036179">
    <property type="entry name" value="Ig-like_dom_sf"/>
</dbReference>
<dbReference type="Proteomes" id="UP000887561">
    <property type="component" value="Unplaced"/>
</dbReference>
<keyword evidence="4" id="KW-1185">Reference proteome</keyword>
<feature type="domain" description="Fibronectin type-III" evidence="3">
    <location>
        <begin position="978"/>
        <end position="1077"/>
    </location>
</feature>
<feature type="region of interest" description="Disordered" evidence="1">
    <location>
        <begin position="1115"/>
        <end position="1156"/>
    </location>
</feature>
<feature type="region of interest" description="Disordered" evidence="1">
    <location>
        <begin position="358"/>
        <end position="439"/>
    </location>
</feature>
<feature type="region of interest" description="Disordered" evidence="1">
    <location>
        <begin position="846"/>
        <end position="877"/>
    </location>
</feature>
<dbReference type="Gene3D" id="2.60.40.10">
    <property type="entry name" value="Immunoglobulins"/>
    <property type="match status" value="2"/>
</dbReference>
<dbReference type="InterPro" id="IPR000719">
    <property type="entry name" value="Prot_kinase_dom"/>
</dbReference>
<feature type="domain" description="Protein kinase" evidence="2">
    <location>
        <begin position="1168"/>
        <end position="1454"/>
    </location>
</feature>
<feature type="compositionally biased region" description="Acidic residues" evidence="1">
    <location>
        <begin position="1115"/>
        <end position="1131"/>
    </location>
</feature>
<feature type="region of interest" description="Disordered" evidence="1">
    <location>
        <begin position="1493"/>
        <end position="1538"/>
    </location>
</feature>
<dbReference type="Pfam" id="PF00069">
    <property type="entry name" value="Pkinase"/>
    <property type="match status" value="2"/>
</dbReference>
<name>A0A915LCP4_MELJA</name>
<dbReference type="GO" id="GO:0004672">
    <property type="term" value="F:protein kinase activity"/>
    <property type="evidence" value="ECO:0007669"/>
    <property type="project" value="InterPro"/>
</dbReference>
<feature type="compositionally biased region" description="Polar residues" evidence="1">
    <location>
        <begin position="537"/>
        <end position="563"/>
    </location>
</feature>
<dbReference type="SUPFAM" id="SSF49265">
    <property type="entry name" value="Fibronectin type III"/>
    <property type="match status" value="1"/>
</dbReference>
<feature type="region of interest" description="Disordered" evidence="1">
    <location>
        <begin position="460"/>
        <end position="626"/>
    </location>
</feature>
<dbReference type="Pfam" id="PF00041">
    <property type="entry name" value="fn3"/>
    <property type="match status" value="1"/>
</dbReference>
<feature type="compositionally biased region" description="Polar residues" evidence="1">
    <location>
        <begin position="362"/>
        <end position="372"/>
    </location>
</feature>
<evidence type="ECO:0000259" key="3">
    <source>
        <dbReference type="PROSITE" id="PS50853"/>
    </source>
</evidence>
<dbReference type="WBParaSite" id="scaffold10270_cov258.g14662">
    <property type="protein sequence ID" value="scaffold10270_cov258.g14662"/>
    <property type="gene ID" value="scaffold10270_cov258.g14662"/>
</dbReference>
<feature type="domain" description="Protein kinase" evidence="2">
    <location>
        <begin position="1"/>
        <end position="269"/>
    </location>
</feature>
<dbReference type="Pfam" id="PF07679">
    <property type="entry name" value="I-set"/>
    <property type="match status" value="1"/>
</dbReference>
<proteinExistence type="predicted"/>
<feature type="compositionally biased region" description="Polar residues" evidence="1">
    <location>
        <begin position="573"/>
        <end position="591"/>
    </location>
</feature>
<dbReference type="SMART" id="SM00220">
    <property type="entry name" value="S_TKc"/>
    <property type="match status" value="2"/>
</dbReference>